<reference evidence="3 4" key="1">
    <citation type="submission" date="2020-08" db="EMBL/GenBank/DDBJ databases">
        <title>The Agave Microbiome: Exploring the role of microbial communities in plant adaptations to desert environments.</title>
        <authorList>
            <person name="Partida-Martinez L.P."/>
        </authorList>
    </citation>
    <scope>NUCLEOTIDE SEQUENCE [LARGE SCALE GENOMIC DNA]</scope>
    <source>
        <strain evidence="3 4">AS2.23</strain>
    </source>
</reference>
<accession>A0A7W4XY73</accession>
<dbReference type="Proteomes" id="UP000533269">
    <property type="component" value="Unassembled WGS sequence"/>
</dbReference>
<reference evidence="3 4" key="2">
    <citation type="submission" date="2020-08" db="EMBL/GenBank/DDBJ databases">
        <authorList>
            <person name="Partida-Martinez L."/>
            <person name="Huntemann M."/>
            <person name="Clum A."/>
            <person name="Wang J."/>
            <person name="Palaniappan K."/>
            <person name="Ritter S."/>
            <person name="Chen I.-M."/>
            <person name="Stamatis D."/>
            <person name="Reddy T."/>
            <person name="O'Malley R."/>
            <person name="Daum C."/>
            <person name="Shapiro N."/>
            <person name="Ivanova N."/>
            <person name="Kyrpides N."/>
            <person name="Woyke T."/>
        </authorList>
    </citation>
    <scope>NUCLEOTIDE SEQUENCE [LARGE SCALE GENOMIC DNA]</scope>
    <source>
        <strain evidence="3 4">AS2.23</strain>
    </source>
</reference>
<evidence type="ECO:0000259" key="2">
    <source>
        <dbReference type="Pfam" id="PF00535"/>
    </source>
</evidence>
<dbReference type="SUPFAM" id="SSF53448">
    <property type="entry name" value="Nucleotide-diphospho-sugar transferases"/>
    <property type="match status" value="1"/>
</dbReference>
<comment type="similarity">
    <text evidence="1">Belongs to the glycosyltransferase 2 family.</text>
</comment>
<dbReference type="PANTHER" id="PTHR48090:SF7">
    <property type="entry name" value="RFBJ PROTEIN"/>
    <property type="match status" value="1"/>
</dbReference>
<dbReference type="CDD" id="cd04179">
    <property type="entry name" value="DPM_DPG-synthase_like"/>
    <property type="match status" value="1"/>
</dbReference>
<protein>
    <submittedName>
        <fullName evidence="3">Glycosyltransferase involved in cell wall biosynthesis</fullName>
    </submittedName>
</protein>
<name>A0A7W4XY73_KINRA</name>
<dbReference type="Pfam" id="PF00535">
    <property type="entry name" value="Glycos_transf_2"/>
    <property type="match status" value="1"/>
</dbReference>
<proteinExistence type="inferred from homology"/>
<keyword evidence="3" id="KW-0808">Transferase</keyword>
<comment type="caution">
    <text evidence="3">The sequence shown here is derived from an EMBL/GenBank/DDBJ whole genome shotgun (WGS) entry which is preliminary data.</text>
</comment>
<dbReference type="EMBL" id="JACHVY010000003">
    <property type="protein sequence ID" value="MBB2902237.1"/>
    <property type="molecule type" value="Genomic_DNA"/>
</dbReference>
<gene>
    <name evidence="3" type="ORF">FHR75_003068</name>
</gene>
<evidence type="ECO:0000313" key="4">
    <source>
        <dbReference type="Proteomes" id="UP000533269"/>
    </source>
</evidence>
<feature type="domain" description="Glycosyltransferase 2-like" evidence="2">
    <location>
        <begin position="38"/>
        <end position="191"/>
    </location>
</feature>
<dbReference type="InterPro" id="IPR001173">
    <property type="entry name" value="Glyco_trans_2-like"/>
</dbReference>
<dbReference type="GO" id="GO:0016740">
    <property type="term" value="F:transferase activity"/>
    <property type="evidence" value="ECO:0007669"/>
    <property type="project" value="UniProtKB-KW"/>
</dbReference>
<sequence>MNTSPNTSPNPPAGVPAGGAPPAPAVDALAPGFPATWVVVPLYCEASVIGDVVRGLRERFSHVVCVDDGSTDASARAAQDAGAVVVRHAVNLGQGAALQTGVAYALRDPLTRSVVTFDADGQHRVEDAAAMVRRLHAEGLDVVFGSRFLDRRTELDRLRRLVLRAAVVYTNRTTGMRLTDAHNGLRVLSREGAATLRIRHNRMAHASEIVHQVGRSGLRWAEHPVHVLYTDYSRSKGQSLLNSVNILVETLLG</sequence>
<dbReference type="Gene3D" id="3.90.550.10">
    <property type="entry name" value="Spore Coat Polysaccharide Biosynthesis Protein SpsA, Chain A"/>
    <property type="match status" value="1"/>
</dbReference>
<dbReference type="InterPro" id="IPR029044">
    <property type="entry name" value="Nucleotide-diphossugar_trans"/>
</dbReference>
<dbReference type="InterPro" id="IPR050256">
    <property type="entry name" value="Glycosyltransferase_2"/>
</dbReference>
<organism evidence="3 4">
    <name type="scientific">Kineococcus radiotolerans</name>
    <dbReference type="NCBI Taxonomy" id="131568"/>
    <lineage>
        <taxon>Bacteria</taxon>
        <taxon>Bacillati</taxon>
        <taxon>Actinomycetota</taxon>
        <taxon>Actinomycetes</taxon>
        <taxon>Kineosporiales</taxon>
        <taxon>Kineosporiaceae</taxon>
        <taxon>Kineococcus</taxon>
    </lineage>
</organism>
<evidence type="ECO:0000313" key="3">
    <source>
        <dbReference type="EMBL" id="MBB2902237.1"/>
    </source>
</evidence>
<dbReference type="PANTHER" id="PTHR48090">
    <property type="entry name" value="UNDECAPRENYL-PHOSPHATE 4-DEOXY-4-FORMAMIDO-L-ARABINOSE TRANSFERASE-RELATED"/>
    <property type="match status" value="1"/>
</dbReference>
<dbReference type="AlphaFoldDB" id="A0A7W4XY73"/>
<evidence type="ECO:0000256" key="1">
    <source>
        <dbReference type="ARBA" id="ARBA00006739"/>
    </source>
</evidence>